<sequence length="141" mass="15431">MARTNSCPLLSETLLRLGRPSDLERTSVEGLYDQVGWPSGTAIANAWRGLQESQYVSILLTDEGGLAGLARATSDLAYNAQICDVVVLPDYQGAGYGRELIKLLICTLLEQKIENITVFADKEAVGFYETLGFERGVNRTK</sequence>
<dbReference type="PROSITE" id="PS51186">
    <property type="entry name" value="GNAT"/>
    <property type="match status" value="1"/>
</dbReference>
<evidence type="ECO:0000256" key="1">
    <source>
        <dbReference type="ARBA" id="ARBA00022679"/>
    </source>
</evidence>
<dbReference type="PANTHER" id="PTHR43626:SF4">
    <property type="entry name" value="GCN5-RELATED N-ACETYLTRANSFERASE 2, CHLOROPLASTIC"/>
    <property type="match status" value="1"/>
</dbReference>
<dbReference type="Pfam" id="PF13673">
    <property type="entry name" value="Acetyltransf_10"/>
    <property type="match status" value="1"/>
</dbReference>
<gene>
    <name evidence="4" type="ORF">WJX73_004051</name>
</gene>
<evidence type="ECO:0000313" key="4">
    <source>
        <dbReference type="EMBL" id="KAK9803458.1"/>
    </source>
</evidence>
<organism evidence="4 5">
    <name type="scientific">Symbiochloris irregularis</name>
    <dbReference type="NCBI Taxonomy" id="706552"/>
    <lineage>
        <taxon>Eukaryota</taxon>
        <taxon>Viridiplantae</taxon>
        <taxon>Chlorophyta</taxon>
        <taxon>core chlorophytes</taxon>
        <taxon>Trebouxiophyceae</taxon>
        <taxon>Trebouxiales</taxon>
        <taxon>Trebouxiaceae</taxon>
        <taxon>Symbiochloris</taxon>
    </lineage>
</organism>
<dbReference type="Proteomes" id="UP001465755">
    <property type="component" value="Unassembled WGS sequence"/>
</dbReference>
<dbReference type="InterPro" id="IPR000182">
    <property type="entry name" value="GNAT_dom"/>
</dbReference>
<reference evidence="4 5" key="1">
    <citation type="journal article" date="2024" name="Nat. Commun.">
        <title>Phylogenomics reveals the evolutionary origins of lichenization in chlorophyte algae.</title>
        <authorList>
            <person name="Puginier C."/>
            <person name="Libourel C."/>
            <person name="Otte J."/>
            <person name="Skaloud P."/>
            <person name="Haon M."/>
            <person name="Grisel S."/>
            <person name="Petersen M."/>
            <person name="Berrin J.G."/>
            <person name="Delaux P.M."/>
            <person name="Dal Grande F."/>
            <person name="Keller J."/>
        </authorList>
    </citation>
    <scope>NUCLEOTIDE SEQUENCE [LARGE SCALE GENOMIC DNA]</scope>
    <source>
        <strain evidence="4 5">SAG 2036</strain>
    </source>
</reference>
<dbReference type="CDD" id="cd04301">
    <property type="entry name" value="NAT_SF"/>
    <property type="match status" value="1"/>
</dbReference>
<keyword evidence="5" id="KW-1185">Reference proteome</keyword>
<evidence type="ECO:0000313" key="5">
    <source>
        <dbReference type="Proteomes" id="UP001465755"/>
    </source>
</evidence>
<comment type="caution">
    <text evidence="4">The sequence shown here is derived from an EMBL/GenBank/DDBJ whole genome shotgun (WGS) entry which is preliminary data.</text>
</comment>
<dbReference type="InterPro" id="IPR016181">
    <property type="entry name" value="Acyl_CoA_acyltransferase"/>
</dbReference>
<proteinExistence type="predicted"/>
<protein>
    <recommendedName>
        <fullName evidence="3">N-acetyltransferase domain-containing protein</fullName>
    </recommendedName>
</protein>
<name>A0AAW1P3G4_9CHLO</name>
<dbReference type="PANTHER" id="PTHR43626">
    <property type="entry name" value="ACYL-COA N-ACYLTRANSFERASE"/>
    <property type="match status" value="1"/>
</dbReference>
<dbReference type="EMBL" id="JALJOQ010000059">
    <property type="protein sequence ID" value="KAK9803458.1"/>
    <property type="molecule type" value="Genomic_DNA"/>
</dbReference>
<dbReference type="AlphaFoldDB" id="A0AAW1P3G4"/>
<keyword evidence="1" id="KW-0808">Transferase</keyword>
<dbReference type="Gene3D" id="3.40.630.30">
    <property type="match status" value="1"/>
</dbReference>
<dbReference type="GO" id="GO:0005737">
    <property type="term" value="C:cytoplasm"/>
    <property type="evidence" value="ECO:0007669"/>
    <property type="project" value="TreeGrafter"/>
</dbReference>
<feature type="domain" description="N-acetyltransferase" evidence="3">
    <location>
        <begin position="13"/>
        <end position="141"/>
    </location>
</feature>
<accession>A0AAW1P3G4</accession>
<evidence type="ECO:0000259" key="3">
    <source>
        <dbReference type="PROSITE" id="PS51186"/>
    </source>
</evidence>
<dbReference type="SUPFAM" id="SSF55729">
    <property type="entry name" value="Acyl-CoA N-acyltransferases (Nat)"/>
    <property type="match status" value="1"/>
</dbReference>
<dbReference type="InterPro" id="IPR045039">
    <property type="entry name" value="NSI-like"/>
</dbReference>
<keyword evidence="2" id="KW-0012">Acyltransferase</keyword>
<evidence type="ECO:0000256" key="2">
    <source>
        <dbReference type="ARBA" id="ARBA00023315"/>
    </source>
</evidence>
<dbReference type="GO" id="GO:0008080">
    <property type="term" value="F:N-acetyltransferase activity"/>
    <property type="evidence" value="ECO:0007669"/>
    <property type="project" value="InterPro"/>
</dbReference>